<protein>
    <submittedName>
        <fullName evidence="2">Uncharacterized protein</fullName>
    </submittedName>
</protein>
<accession>A0AAE1XK94</accession>
<keyword evidence="3" id="KW-1185">Reference proteome</keyword>
<dbReference type="EMBL" id="JACGWO010000013">
    <property type="protein sequence ID" value="KAK4412993.1"/>
    <property type="molecule type" value="Genomic_DNA"/>
</dbReference>
<organism evidence="2 3">
    <name type="scientific">Sesamum alatum</name>
    <dbReference type="NCBI Taxonomy" id="300844"/>
    <lineage>
        <taxon>Eukaryota</taxon>
        <taxon>Viridiplantae</taxon>
        <taxon>Streptophyta</taxon>
        <taxon>Embryophyta</taxon>
        <taxon>Tracheophyta</taxon>
        <taxon>Spermatophyta</taxon>
        <taxon>Magnoliopsida</taxon>
        <taxon>eudicotyledons</taxon>
        <taxon>Gunneridae</taxon>
        <taxon>Pentapetalae</taxon>
        <taxon>asterids</taxon>
        <taxon>lamiids</taxon>
        <taxon>Lamiales</taxon>
        <taxon>Pedaliaceae</taxon>
        <taxon>Sesamum</taxon>
    </lineage>
</organism>
<keyword evidence="1" id="KW-1133">Transmembrane helix</keyword>
<evidence type="ECO:0000313" key="3">
    <source>
        <dbReference type="Proteomes" id="UP001293254"/>
    </source>
</evidence>
<feature type="transmembrane region" description="Helical" evidence="1">
    <location>
        <begin position="59"/>
        <end position="83"/>
    </location>
</feature>
<evidence type="ECO:0000313" key="2">
    <source>
        <dbReference type="EMBL" id="KAK4412993.1"/>
    </source>
</evidence>
<reference evidence="2" key="1">
    <citation type="submission" date="2020-06" db="EMBL/GenBank/DDBJ databases">
        <authorList>
            <person name="Li T."/>
            <person name="Hu X."/>
            <person name="Zhang T."/>
            <person name="Song X."/>
            <person name="Zhang H."/>
            <person name="Dai N."/>
            <person name="Sheng W."/>
            <person name="Hou X."/>
            <person name="Wei L."/>
        </authorList>
    </citation>
    <scope>NUCLEOTIDE SEQUENCE</scope>
    <source>
        <strain evidence="2">3651</strain>
        <tissue evidence="2">Leaf</tissue>
    </source>
</reference>
<sequence>MIGNPITCTQICIFDKSTLSRASSGSHGFDTTRFPRNDHGLWFQTRCLLASSSRRNIRVFGAIVLIWVLGGSFQALESVALMALELRGLSLKTLATMGYLFWWLGSSVGFDSSSEKSICRVLLKM</sequence>
<keyword evidence="1" id="KW-0812">Transmembrane</keyword>
<dbReference type="AlphaFoldDB" id="A0AAE1XK94"/>
<name>A0AAE1XK94_9LAMI</name>
<dbReference type="Proteomes" id="UP001293254">
    <property type="component" value="Unassembled WGS sequence"/>
</dbReference>
<keyword evidence="1" id="KW-0472">Membrane</keyword>
<gene>
    <name evidence="2" type="ORF">Salat_2946500</name>
</gene>
<proteinExistence type="predicted"/>
<evidence type="ECO:0000256" key="1">
    <source>
        <dbReference type="SAM" id="Phobius"/>
    </source>
</evidence>
<feature type="transmembrane region" description="Helical" evidence="1">
    <location>
        <begin position="89"/>
        <end position="110"/>
    </location>
</feature>
<reference evidence="2" key="2">
    <citation type="journal article" date="2024" name="Plant">
        <title>Genomic evolution and insights into agronomic trait innovations of Sesamum species.</title>
        <authorList>
            <person name="Miao H."/>
            <person name="Wang L."/>
            <person name="Qu L."/>
            <person name="Liu H."/>
            <person name="Sun Y."/>
            <person name="Le M."/>
            <person name="Wang Q."/>
            <person name="Wei S."/>
            <person name="Zheng Y."/>
            <person name="Lin W."/>
            <person name="Duan Y."/>
            <person name="Cao H."/>
            <person name="Xiong S."/>
            <person name="Wang X."/>
            <person name="Wei L."/>
            <person name="Li C."/>
            <person name="Ma Q."/>
            <person name="Ju M."/>
            <person name="Zhao R."/>
            <person name="Li G."/>
            <person name="Mu C."/>
            <person name="Tian Q."/>
            <person name="Mei H."/>
            <person name="Zhang T."/>
            <person name="Gao T."/>
            <person name="Zhang H."/>
        </authorList>
    </citation>
    <scope>NUCLEOTIDE SEQUENCE</scope>
    <source>
        <strain evidence="2">3651</strain>
    </source>
</reference>
<comment type="caution">
    <text evidence="2">The sequence shown here is derived from an EMBL/GenBank/DDBJ whole genome shotgun (WGS) entry which is preliminary data.</text>
</comment>